<dbReference type="PANTHER" id="PTHR42966:SF1">
    <property type="entry name" value="SIALIC ACID SYNTHASE"/>
    <property type="match status" value="1"/>
</dbReference>
<dbReference type="InterPro" id="IPR006190">
    <property type="entry name" value="SAF_AFP_Neu5Ac"/>
</dbReference>
<dbReference type="PANTHER" id="PTHR42966">
    <property type="entry name" value="N-ACETYLNEURAMINATE SYNTHASE"/>
    <property type="match status" value="1"/>
</dbReference>
<evidence type="ECO:0000259" key="1">
    <source>
        <dbReference type="PROSITE" id="PS50844"/>
    </source>
</evidence>
<dbReference type="Pfam" id="PF03102">
    <property type="entry name" value="NeuB"/>
    <property type="match status" value="1"/>
</dbReference>
<dbReference type="GO" id="GO:0047444">
    <property type="term" value="F:N-acylneuraminate-9-phosphate synthase activity"/>
    <property type="evidence" value="ECO:0007669"/>
    <property type="project" value="TreeGrafter"/>
</dbReference>
<dbReference type="GO" id="GO:0016051">
    <property type="term" value="P:carbohydrate biosynthetic process"/>
    <property type="evidence" value="ECO:0007669"/>
    <property type="project" value="InterPro"/>
</dbReference>
<name>A0A6J7NKB9_9ZZZZ</name>
<dbReference type="SMART" id="SM00858">
    <property type="entry name" value="SAF"/>
    <property type="match status" value="1"/>
</dbReference>
<evidence type="ECO:0000313" key="2">
    <source>
        <dbReference type="EMBL" id="CAB4804070.1"/>
    </source>
</evidence>
<dbReference type="Pfam" id="PF08666">
    <property type="entry name" value="SAF"/>
    <property type="match status" value="1"/>
</dbReference>
<accession>A0A6J7NKB9</accession>
<dbReference type="CDD" id="cd11615">
    <property type="entry name" value="SAF_NeuB_like"/>
    <property type="match status" value="1"/>
</dbReference>
<dbReference type="InterPro" id="IPR051690">
    <property type="entry name" value="PseI-like"/>
</dbReference>
<reference evidence="3" key="1">
    <citation type="submission" date="2020-05" db="EMBL/GenBank/DDBJ databases">
        <authorList>
            <person name="Chiriac C."/>
            <person name="Salcher M."/>
            <person name="Ghai R."/>
            <person name="Kavagutti S V."/>
        </authorList>
    </citation>
    <scope>NUCLEOTIDE SEQUENCE</scope>
</reference>
<dbReference type="PROSITE" id="PS50844">
    <property type="entry name" value="AFP_LIKE"/>
    <property type="match status" value="1"/>
</dbReference>
<dbReference type="InterPro" id="IPR036732">
    <property type="entry name" value="AFP_Neu5c_C_sf"/>
</dbReference>
<dbReference type="InterPro" id="IPR013974">
    <property type="entry name" value="SAF"/>
</dbReference>
<dbReference type="InterPro" id="IPR013785">
    <property type="entry name" value="Aldolase_TIM"/>
</dbReference>
<dbReference type="Gene3D" id="3.20.20.70">
    <property type="entry name" value="Aldolase class I"/>
    <property type="match status" value="1"/>
</dbReference>
<dbReference type="AlphaFoldDB" id="A0A6J7NKB9"/>
<dbReference type="SUPFAM" id="SSF51269">
    <property type="entry name" value="AFP III-like domain"/>
    <property type="match status" value="1"/>
</dbReference>
<evidence type="ECO:0000313" key="3">
    <source>
        <dbReference type="EMBL" id="CAB4991202.1"/>
    </source>
</evidence>
<sequence length="346" mass="38155">MSLVESLSKSETIVIAEVAQAHDGSLKSAHEYIDLIADAGASAAKFQTHIAHAESTIREPWRVKMATADKTRFDYWQRMEFEETEWIELRDHCINRGLSFMSSPFSIEALDLLDRLGVEVWKLASGEVSNTPLVEAMIKTKKPIILSTGLSTLSELDEVIKWILESDIDLTVLQCTSEYPCPPESTGLNLITEYRKKWGCRVGISDHSGTIFPSLAAKTLGAAVIEVHITSSRDSKGVDSPSSITPEELKTLVSGVKFIDAAIRNPADKTCLSTSAEEMRRIFGRSVVANSNLEVGHRIEIGDLVYKKPGGGLSWKDIGTLINRRVVRPVLRDDLITEANISEATK</sequence>
<proteinExistence type="predicted"/>
<feature type="domain" description="AFP-like" evidence="1">
    <location>
        <begin position="286"/>
        <end position="344"/>
    </location>
</feature>
<organism evidence="3">
    <name type="scientific">freshwater metagenome</name>
    <dbReference type="NCBI Taxonomy" id="449393"/>
    <lineage>
        <taxon>unclassified sequences</taxon>
        <taxon>metagenomes</taxon>
        <taxon>ecological metagenomes</taxon>
    </lineage>
</organism>
<dbReference type="InterPro" id="IPR057736">
    <property type="entry name" value="SAF_PseI/NeuA/NeuB"/>
</dbReference>
<dbReference type="EMBL" id="CAFBOV010000032">
    <property type="protein sequence ID" value="CAB4991202.1"/>
    <property type="molecule type" value="Genomic_DNA"/>
</dbReference>
<dbReference type="InterPro" id="IPR013132">
    <property type="entry name" value="PseI/NeuA/B-like_N"/>
</dbReference>
<dbReference type="SUPFAM" id="SSF51569">
    <property type="entry name" value="Aldolase"/>
    <property type="match status" value="1"/>
</dbReference>
<protein>
    <submittedName>
        <fullName evidence="3">Unannotated protein</fullName>
    </submittedName>
</protein>
<dbReference type="EMBL" id="CAFAAP010000093">
    <property type="protein sequence ID" value="CAB4804070.1"/>
    <property type="molecule type" value="Genomic_DNA"/>
</dbReference>
<dbReference type="Gene3D" id="3.90.1210.10">
    <property type="entry name" value="Antifreeze-like/N-acetylneuraminic acid synthase C-terminal domain"/>
    <property type="match status" value="1"/>
</dbReference>
<gene>
    <name evidence="2" type="ORF">UFOPK3026_00712</name>
    <name evidence="3" type="ORF">UFOPK4020_00264</name>
</gene>